<sequence>MPVKTESPAPTPPPQSQSHFAKFENFTPNPDASFDDEFNRLASSQQWIPGSQTYTEERTIAMREEIKTHYFPSTQDTPKSPEQVTLEGHQALCREVGIAPQDSLVECKRRLKKTLVNIVDLIDARRTSKEVEVWRDFEAFRAYTLKDEHRISMEEAKKDGILEALLQRLRGGRRRGHSVRIGESRVLIGRVAKDAKARGGFGG</sequence>
<gene>
    <name evidence="2" type="ORF">VFPPC_04226</name>
</gene>
<keyword evidence="3" id="KW-1185">Reference proteome</keyword>
<evidence type="ECO:0000313" key="3">
    <source>
        <dbReference type="Proteomes" id="UP000078397"/>
    </source>
</evidence>
<protein>
    <submittedName>
        <fullName evidence="2">Uncharacterized protein</fullName>
    </submittedName>
</protein>
<reference evidence="2 3" key="1">
    <citation type="journal article" date="2016" name="PLoS Pathog.">
        <title>Biosynthesis of antibiotic leucinostatins in bio-control fungus Purpureocillium lilacinum and their inhibition on phytophthora revealed by genome mining.</title>
        <authorList>
            <person name="Wang G."/>
            <person name="Liu Z."/>
            <person name="Lin R."/>
            <person name="Li E."/>
            <person name="Mao Z."/>
            <person name="Ling J."/>
            <person name="Yang Y."/>
            <person name="Yin W.B."/>
            <person name="Xie B."/>
        </authorList>
    </citation>
    <scope>NUCLEOTIDE SEQUENCE [LARGE SCALE GENOMIC DNA]</scope>
    <source>
        <strain evidence="2">170</strain>
    </source>
</reference>
<evidence type="ECO:0000313" key="2">
    <source>
        <dbReference type="EMBL" id="OAQ67896.1"/>
    </source>
</evidence>
<comment type="caution">
    <text evidence="2">The sequence shown here is derived from an EMBL/GenBank/DDBJ whole genome shotgun (WGS) entry which is preliminary data.</text>
</comment>
<dbReference type="PANTHER" id="PTHR38846:SF1">
    <property type="entry name" value="C3H1-TYPE DOMAIN-CONTAINING PROTEIN"/>
    <property type="match status" value="1"/>
</dbReference>
<dbReference type="KEGG" id="pchm:VFPPC_04226"/>
<dbReference type="EMBL" id="LSBJ02000003">
    <property type="protein sequence ID" value="OAQ67896.1"/>
    <property type="molecule type" value="Genomic_DNA"/>
</dbReference>
<accession>A0A179FQK2</accession>
<evidence type="ECO:0000256" key="1">
    <source>
        <dbReference type="SAM" id="MobiDB-lite"/>
    </source>
</evidence>
<name>A0A179FQK2_METCM</name>
<dbReference type="RefSeq" id="XP_018144746.1">
    <property type="nucleotide sequence ID" value="XM_018283611.1"/>
</dbReference>
<feature type="region of interest" description="Disordered" evidence="1">
    <location>
        <begin position="1"/>
        <end position="36"/>
    </location>
</feature>
<dbReference type="Proteomes" id="UP000078397">
    <property type="component" value="Unassembled WGS sequence"/>
</dbReference>
<proteinExistence type="predicted"/>
<organism evidence="2 3">
    <name type="scientific">Pochonia chlamydosporia 170</name>
    <dbReference type="NCBI Taxonomy" id="1380566"/>
    <lineage>
        <taxon>Eukaryota</taxon>
        <taxon>Fungi</taxon>
        <taxon>Dikarya</taxon>
        <taxon>Ascomycota</taxon>
        <taxon>Pezizomycotina</taxon>
        <taxon>Sordariomycetes</taxon>
        <taxon>Hypocreomycetidae</taxon>
        <taxon>Hypocreales</taxon>
        <taxon>Clavicipitaceae</taxon>
        <taxon>Pochonia</taxon>
    </lineage>
</organism>
<dbReference type="GeneID" id="28847605"/>
<dbReference type="OrthoDB" id="6105938at2759"/>
<dbReference type="PANTHER" id="PTHR38846">
    <property type="entry name" value="C3H1-TYPE DOMAIN-CONTAINING PROTEIN"/>
    <property type="match status" value="1"/>
</dbReference>
<dbReference type="AlphaFoldDB" id="A0A179FQK2"/>